<dbReference type="CDD" id="cd07262">
    <property type="entry name" value="VOC_like"/>
    <property type="match status" value="1"/>
</dbReference>
<dbReference type="InterPro" id="IPR037523">
    <property type="entry name" value="VOC_core"/>
</dbReference>
<dbReference type="AlphaFoldDB" id="A0A1T5E612"/>
<keyword evidence="2" id="KW-0560">Oxidoreductase</keyword>
<keyword evidence="3" id="KW-1185">Reference proteome</keyword>
<evidence type="ECO:0000313" key="2">
    <source>
        <dbReference type="EMBL" id="SKB79341.1"/>
    </source>
</evidence>
<evidence type="ECO:0000313" key="3">
    <source>
        <dbReference type="Proteomes" id="UP000190044"/>
    </source>
</evidence>
<sequence>MQLLYMRLGTNDLSRSRAFYDATFGVLGLAPSMVEADPPFIMYDLPGGPKFAVGEARNGEPATYANGGTIMFSAESDEQVAAWHAAGLAHGGSCEGIPEPKPRANNAFGAYLRDPDGNKLCCYHGVSFG</sequence>
<gene>
    <name evidence="2" type="ORF">SAMN06295937_101921</name>
</gene>
<dbReference type="InterPro" id="IPR029068">
    <property type="entry name" value="Glyas_Bleomycin-R_OHBP_Dase"/>
</dbReference>
<proteinExistence type="predicted"/>
<dbReference type="OrthoDB" id="9807407at2"/>
<dbReference type="RefSeq" id="WP_079639424.1">
    <property type="nucleotide sequence ID" value="NZ_FUYP01000019.1"/>
</dbReference>
<dbReference type="Pfam" id="PF00903">
    <property type="entry name" value="Glyoxalase"/>
    <property type="match status" value="1"/>
</dbReference>
<dbReference type="PANTHER" id="PTHR35006">
    <property type="entry name" value="GLYOXALASE FAMILY PROTEIN (AFU_ORTHOLOGUE AFUA_5G14830)"/>
    <property type="match status" value="1"/>
</dbReference>
<dbReference type="PANTHER" id="PTHR35006:SF1">
    <property type="entry name" value="BLL2941 PROTEIN"/>
    <property type="match status" value="1"/>
</dbReference>
<dbReference type="EMBL" id="FUYP01000019">
    <property type="protein sequence ID" value="SKB79341.1"/>
    <property type="molecule type" value="Genomic_DNA"/>
</dbReference>
<name>A0A1T5E612_9SPHN</name>
<dbReference type="InterPro" id="IPR004360">
    <property type="entry name" value="Glyas_Fos-R_dOase_dom"/>
</dbReference>
<organism evidence="2 3">
    <name type="scientific">Sphingopyxis flava</name>
    <dbReference type="NCBI Taxonomy" id="1507287"/>
    <lineage>
        <taxon>Bacteria</taxon>
        <taxon>Pseudomonadati</taxon>
        <taxon>Pseudomonadota</taxon>
        <taxon>Alphaproteobacteria</taxon>
        <taxon>Sphingomonadales</taxon>
        <taxon>Sphingomonadaceae</taxon>
        <taxon>Sphingopyxis</taxon>
    </lineage>
</organism>
<protein>
    <submittedName>
        <fullName evidence="2">Catechol 2,3-dioxygenase</fullName>
    </submittedName>
</protein>
<keyword evidence="2" id="KW-0223">Dioxygenase</keyword>
<feature type="domain" description="VOC" evidence="1">
    <location>
        <begin position="2"/>
        <end position="125"/>
    </location>
</feature>
<dbReference type="Proteomes" id="UP000190044">
    <property type="component" value="Unassembled WGS sequence"/>
</dbReference>
<dbReference type="PROSITE" id="PS51819">
    <property type="entry name" value="VOC"/>
    <property type="match status" value="1"/>
</dbReference>
<reference evidence="3" key="1">
    <citation type="submission" date="2017-02" db="EMBL/GenBank/DDBJ databases">
        <authorList>
            <person name="Varghese N."/>
            <person name="Submissions S."/>
        </authorList>
    </citation>
    <scope>NUCLEOTIDE SEQUENCE [LARGE SCALE GENOMIC DNA]</scope>
    <source>
        <strain evidence="3">R11H</strain>
    </source>
</reference>
<evidence type="ECO:0000259" key="1">
    <source>
        <dbReference type="PROSITE" id="PS51819"/>
    </source>
</evidence>
<dbReference type="GO" id="GO:0051213">
    <property type="term" value="F:dioxygenase activity"/>
    <property type="evidence" value="ECO:0007669"/>
    <property type="project" value="UniProtKB-KW"/>
</dbReference>
<accession>A0A1T5E612</accession>
<dbReference type="SUPFAM" id="SSF54593">
    <property type="entry name" value="Glyoxalase/Bleomycin resistance protein/Dihydroxybiphenyl dioxygenase"/>
    <property type="match status" value="1"/>
</dbReference>
<dbReference type="Gene3D" id="3.10.180.10">
    <property type="entry name" value="2,3-Dihydroxybiphenyl 1,2-Dioxygenase, domain 1"/>
    <property type="match status" value="1"/>
</dbReference>